<evidence type="ECO:0000256" key="2">
    <source>
        <dbReference type="ARBA" id="ARBA00022692"/>
    </source>
</evidence>
<feature type="domain" description="ABC transporter" evidence="8">
    <location>
        <begin position="328"/>
        <end position="535"/>
    </location>
</feature>
<dbReference type="Gene3D" id="3.40.50.300">
    <property type="entry name" value="P-loop containing nucleotide triphosphate hydrolases"/>
    <property type="match status" value="1"/>
</dbReference>
<dbReference type="PROSITE" id="PS00211">
    <property type="entry name" value="ABC_TRANSPORTER_1"/>
    <property type="match status" value="1"/>
</dbReference>
<keyword evidence="2 7" id="KW-0812">Transmembrane</keyword>
<evidence type="ECO:0000313" key="11">
    <source>
        <dbReference type="Proteomes" id="UP000322051"/>
    </source>
</evidence>
<dbReference type="SUPFAM" id="SSF52540">
    <property type="entry name" value="P-loop containing nucleoside triphosphate hydrolases"/>
    <property type="match status" value="1"/>
</dbReference>
<keyword evidence="3" id="KW-0547">Nucleotide-binding</keyword>
<comment type="subcellular location">
    <subcellularLocation>
        <location evidence="1">Cell membrane</location>
        <topology evidence="1">Multi-pass membrane protein</topology>
    </subcellularLocation>
</comment>
<gene>
    <name evidence="10" type="ORF">F1C02_09450</name>
</gene>
<accession>A0AB73BNM4</accession>
<dbReference type="InterPro" id="IPR036640">
    <property type="entry name" value="ABC1_TM_sf"/>
</dbReference>
<dbReference type="InterPro" id="IPR039421">
    <property type="entry name" value="Type_1_exporter"/>
</dbReference>
<organism evidence="10 11">
    <name type="scientific">Lactobacillus crispatus</name>
    <dbReference type="NCBI Taxonomy" id="47770"/>
    <lineage>
        <taxon>Bacteria</taxon>
        <taxon>Bacillati</taxon>
        <taxon>Bacillota</taxon>
        <taxon>Bacilli</taxon>
        <taxon>Lactobacillales</taxon>
        <taxon>Lactobacillaceae</taxon>
        <taxon>Lactobacillus</taxon>
    </lineage>
</organism>
<dbReference type="GO" id="GO:0015421">
    <property type="term" value="F:ABC-type oligopeptide transporter activity"/>
    <property type="evidence" value="ECO:0007669"/>
    <property type="project" value="TreeGrafter"/>
</dbReference>
<dbReference type="InterPro" id="IPR003593">
    <property type="entry name" value="AAA+_ATPase"/>
</dbReference>
<dbReference type="Pfam" id="PF00005">
    <property type="entry name" value="ABC_tran"/>
    <property type="match status" value="1"/>
</dbReference>
<dbReference type="Proteomes" id="UP000322051">
    <property type="component" value="Unassembled WGS sequence"/>
</dbReference>
<dbReference type="InterPro" id="IPR027417">
    <property type="entry name" value="P-loop_NTPase"/>
</dbReference>
<evidence type="ECO:0000256" key="6">
    <source>
        <dbReference type="ARBA" id="ARBA00023136"/>
    </source>
</evidence>
<feature type="transmembrane region" description="Helical" evidence="7">
    <location>
        <begin position="14"/>
        <end position="39"/>
    </location>
</feature>
<evidence type="ECO:0000256" key="7">
    <source>
        <dbReference type="SAM" id="Phobius"/>
    </source>
</evidence>
<evidence type="ECO:0000313" key="10">
    <source>
        <dbReference type="EMBL" id="KAA8796584.1"/>
    </source>
</evidence>
<dbReference type="PROSITE" id="PS50893">
    <property type="entry name" value="ABC_TRANSPORTER_2"/>
    <property type="match status" value="1"/>
</dbReference>
<dbReference type="AlphaFoldDB" id="A0AB73BNM4"/>
<feature type="transmembrane region" description="Helical" evidence="7">
    <location>
        <begin position="141"/>
        <end position="168"/>
    </location>
</feature>
<keyword evidence="5 7" id="KW-1133">Transmembrane helix</keyword>
<dbReference type="GO" id="GO:0005886">
    <property type="term" value="C:plasma membrane"/>
    <property type="evidence" value="ECO:0007669"/>
    <property type="project" value="UniProtKB-SubCell"/>
</dbReference>
<evidence type="ECO:0000256" key="1">
    <source>
        <dbReference type="ARBA" id="ARBA00004651"/>
    </source>
</evidence>
<dbReference type="InterPro" id="IPR011527">
    <property type="entry name" value="ABC1_TM_dom"/>
</dbReference>
<feature type="transmembrane region" description="Helical" evidence="7">
    <location>
        <begin position="51"/>
        <end position="74"/>
    </location>
</feature>
<keyword evidence="6 7" id="KW-0472">Membrane</keyword>
<keyword evidence="4 10" id="KW-0067">ATP-binding</keyword>
<dbReference type="SMART" id="SM00382">
    <property type="entry name" value="AAA"/>
    <property type="match status" value="1"/>
</dbReference>
<sequence>MSYLFKYLKKEPKLVMIVTLLTIITSSLRVTHALINVSIFNALIKLQIDRFFKYVGLDIVVFAILSIFLILLQIQTTKTVQYLSIDLRKDIISQIEKKRIADFQKKDTGIYASWLTNDTTTIENQGFYNILQAIQIITDPLFSIIALVQFSWTFVPLILIVSLLTVLLPQIIHKKLANAGLSTTKANERLLNVINDSLRGFTTFSIFGMERQLEKRIIGTALSVANKKIKQEKYQAVANNLAGFSNIIGQTGIQAWTGFLALNKIISIGVIGSSGNLSYNVFNSLAVIAPIWTEMTALTPIFEKYHLDNNQNSKQEGYQLTDFKFKSLSTRNLQMTFDHKRIFQHPLNTKINTNEKVGIYGQSGSGKSTLLKIISGQIQNYQGSIRLNNIEEKEISYDSLRQTAIYIDQTPYLFDDTVLYNLTLGENFPSEQINKVLEKIDLVDFVNQLPQGLNTQIGEGGASLSGGQKQRLALARGLLRKKSLFLFDESTSNLDKKTALKVENDFLKQKDITVIFVSHQLHEENKDRFDQLLEI</sequence>
<dbReference type="Pfam" id="PF00664">
    <property type="entry name" value="ABC_membrane"/>
    <property type="match status" value="1"/>
</dbReference>
<comment type="caution">
    <text evidence="10">The sequence shown here is derived from an EMBL/GenBank/DDBJ whole genome shotgun (WGS) entry which is preliminary data.</text>
</comment>
<dbReference type="Gene3D" id="1.20.1560.10">
    <property type="entry name" value="ABC transporter type 1, transmembrane domain"/>
    <property type="match status" value="1"/>
</dbReference>
<name>A0AB73BNM4_9LACO</name>
<reference evidence="10 11" key="1">
    <citation type="submission" date="2019-09" db="EMBL/GenBank/DDBJ databases">
        <title>Comparative analysis of L. crispatus genomes revealed niche specific adaptation to different host and body sites.</title>
        <authorList>
            <person name="Pan M."/>
            <person name="Hidalgo-Cantabrana C."/>
            <person name="Barrangou R."/>
        </authorList>
    </citation>
    <scope>NUCLEOTIDE SEQUENCE [LARGE SCALE GENOMIC DNA]</scope>
    <source>
        <strain evidence="10 11">NCK973</strain>
    </source>
</reference>
<protein>
    <submittedName>
        <fullName evidence="10">ABC transporter ATP-binding protein</fullName>
    </submittedName>
</protein>
<dbReference type="GO" id="GO:0005524">
    <property type="term" value="F:ATP binding"/>
    <property type="evidence" value="ECO:0007669"/>
    <property type="project" value="UniProtKB-KW"/>
</dbReference>
<dbReference type="SUPFAM" id="SSF90123">
    <property type="entry name" value="ABC transporter transmembrane region"/>
    <property type="match status" value="1"/>
</dbReference>
<dbReference type="PANTHER" id="PTHR43394:SF1">
    <property type="entry name" value="ATP-BINDING CASSETTE SUB-FAMILY B MEMBER 10, MITOCHONDRIAL"/>
    <property type="match status" value="1"/>
</dbReference>
<evidence type="ECO:0000256" key="4">
    <source>
        <dbReference type="ARBA" id="ARBA00022840"/>
    </source>
</evidence>
<dbReference type="RefSeq" id="WP_098034914.1">
    <property type="nucleotide sequence ID" value="NZ_VUAL01000025.1"/>
</dbReference>
<dbReference type="EMBL" id="VUAO01000029">
    <property type="protein sequence ID" value="KAA8796584.1"/>
    <property type="molecule type" value="Genomic_DNA"/>
</dbReference>
<evidence type="ECO:0000256" key="5">
    <source>
        <dbReference type="ARBA" id="ARBA00022989"/>
    </source>
</evidence>
<evidence type="ECO:0000259" key="8">
    <source>
        <dbReference type="PROSITE" id="PS50893"/>
    </source>
</evidence>
<dbReference type="InterPro" id="IPR017871">
    <property type="entry name" value="ABC_transporter-like_CS"/>
</dbReference>
<dbReference type="InterPro" id="IPR003439">
    <property type="entry name" value="ABC_transporter-like_ATP-bd"/>
</dbReference>
<dbReference type="GO" id="GO:0016887">
    <property type="term" value="F:ATP hydrolysis activity"/>
    <property type="evidence" value="ECO:0007669"/>
    <property type="project" value="InterPro"/>
</dbReference>
<dbReference type="PANTHER" id="PTHR43394">
    <property type="entry name" value="ATP-DEPENDENT PERMEASE MDL1, MITOCHONDRIAL"/>
    <property type="match status" value="1"/>
</dbReference>
<feature type="domain" description="ABC transmembrane type-1" evidence="9">
    <location>
        <begin position="34"/>
        <end position="297"/>
    </location>
</feature>
<proteinExistence type="predicted"/>
<dbReference type="PROSITE" id="PS50929">
    <property type="entry name" value="ABC_TM1F"/>
    <property type="match status" value="1"/>
</dbReference>
<evidence type="ECO:0000256" key="3">
    <source>
        <dbReference type="ARBA" id="ARBA00022741"/>
    </source>
</evidence>
<evidence type="ECO:0000259" key="9">
    <source>
        <dbReference type="PROSITE" id="PS50929"/>
    </source>
</evidence>